<evidence type="ECO:0000313" key="2">
    <source>
        <dbReference type="EMBL" id="MBO8427328.1"/>
    </source>
</evidence>
<sequence>TVIVITLFLSFIFIEYCLYFKDYLSINFINKYKEDSTLKLMVSSASSGLITIIFGIFQLTLTLINNSLFYFTVSIVYFLFSLIYLYLFINIKENVRLYNSKLIVFFVFFIFVCMDGLLVIFANGEEVVNISGLTVYPHDLYFFIILGMAIYIHFSLLLLR</sequence>
<accession>A0A9D9GX81</accession>
<feature type="transmembrane region" description="Helical" evidence="1">
    <location>
        <begin position="67"/>
        <end position="89"/>
    </location>
</feature>
<comment type="caution">
    <text evidence="2">The sequence shown here is derived from an EMBL/GenBank/DDBJ whole genome shotgun (WGS) entry which is preliminary data.</text>
</comment>
<feature type="transmembrane region" description="Helical" evidence="1">
    <location>
        <begin position="140"/>
        <end position="159"/>
    </location>
</feature>
<organism evidence="2 3">
    <name type="scientific">Candidatus Onthovivens merdipullorum</name>
    <dbReference type="NCBI Taxonomy" id="2840889"/>
    <lineage>
        <taxon>Bacteria</taxon>
        <taxon>Bacillati</taxon>
        <taxon>Bacillota</taxon>
        <taxon>Bacilli</taxon>
        <taxon>Bacillales</taxon>
        <taxon>Candidatus Onthovivens</taxon>
    </lineage>
</organism>
<feature type="transmembrane region" description="Helical" evidence="1">
    <location>
        <begin position="38"/>
        <end position="61"/>
    </location>
</feature>
<dbReference type="Proteomes" id="UP000823613">
    <property type="component" value="Unassembled WGS sequence"/>
</dbReference>
<feature type="transmembrane region" description="Helical" evidence="1">
    <location>
        <begin position="101"/>
        <end position="120"/>
    </location>
</feature>
<protein>
    <submittedName>
        <fullName evidence="2">Uncharacterized protein</fullName>
    </submittedName>
</protein>
<keyword evidence="1" id="KW-0812">Transmembrane</keyword>
<dbReference type="EMBL" id="JADIMY010000044">
    <property type="protein sequence ID" value="MBO8427328.1"/>
    <property type="molecule type" value="Genomic_DNA"/>
</dbReference>
<feature type="transmembrane region" description="Helical" evidence="1">
    <location>
        <begin position="6"/>
        <end position="26"/>
    </location>
</feature>
<evidence type="ECO:0000313" key="3">
    <source>
        <dbReference type="Proteomes" id="UP000823613"/>
    </source>
</evidence>
<reference evidence="2" key="1">
    <citation type="submission" date="2020-10" db="EMBL/GenBank/DDBJ databases">
        <authorList>
            <person name="Gilroy R."/>
        </authorList>
    </citation>
    <scope>NUCLEOTIDE SEQUENCE</scope>
    <source>
        <strain evidence="2">11159</strain>
    </source>
</reference>
<gene>
    <name evidence="2" type="ORF">IAC58_02055</name>
</gene>
<feature type="non-terminal residue" evidence="2">
    <location>
        <position position="1"/>
    </location>
</feature>
<name>A0A9D9GX81_9BACL</name>
<evidence type="ECO:0000256" key="1">
    <source>
        <dbReference type="SAM" id="Phobius"/>
    </source>
</evidence>
<proteinExistence type="predicted"/>
<keyword evidence="1" id="KW-0472">Membrane</keyword>
<dbReference type="AlphaFoldDB" id="A0A9D9GX81"/>
<reference evidence="2" key="2">
    <citation type="journal article" date="2021" name="PeerJ">
        <title>Extensive microbial diversity within the chicken gut microbiome revealed by metagenomics and culture.</title>
        <authorList>
            <person name="Gilroy R."/>
            <person name="Ravi A."/>
            <person name="Getino M."/>
            <person name="Pursley I."/>
            <person name="Horton D.L."/>
            <person name="Alikhan N.F."/>
            <person name="Baker D."/>
            <person name="Gharbi K."/>
            <person name="Hall N."/>
            <person name="Watson M."/>
            <person name="Adriaenssens E.M."/>
            <person name="Foster-Nyarko E."/>
            <person name="Jarju S."/>
            <person name="Secka A."/>
            <person name="Antonio M."/>
            <person name="Oren A."/>
            <person name="Chaudhuri R.R."/>
            <person name="La Ragione R."/>
            <person name="Hildebrand F."/>
            <person name="Pallen M.J."/>
        </authorList>
    </citation>
    <scope>NUCLEOTIDE SEQUENCE</scope>
    <source>
        <strain evidence="2">11159</strain>
    </source>
</reference>
<keyword evidence="1" id="KW-1133">Transmembrane helix</keyword>